<proteinExistence type="predicted"/>
<dbReference type="AlphaFoldDB" id="A0A915L7C4"/>
<keyword evidence="3" id="KW-0812">Transmembrane</keyword>
<keyword evidence="5" id="KW-1185">Reference proteome</keyword>
<keyword evidence="3" id="KW-0472">Membrane</keyword>
<dbReference type="Gene3D" id="6.10.250.1170">
    <property type="match status" value="1"/>
</dbReference>
<dbReference type="Proteomes" id="UP000887565">
    <property type="component" value="Unplaced"/>
</dbReference>
<accession>A0A915L7C4</accession>
<protein>
    <submittedName>
        <fullName evidence="6">NOPS domain-containing protein</fullName>
    </submittedName>
</protein>
<evidence type="ECO:0000256" key="1">
    <source>
        <dbReference type="SAM" id="Coils"/>
    </source>
</evidence>
<name>A0A915L7C4_ROMCU</name>
<organism evidence="5 6">
    <name type="scientific">Romanomermis culicivorax</name>
    <name type="common">Nematode worm</name>
    <dbReference type="NCBI Taxonomy" id="13658"/>
    <lineage>
        <taxon>Eukaryota</taxon>
        <taxon>Metazoa</taxon>
        <taxon>Ecdysozoa</taxon>
        <taxon>Nematoda</taxon>
        <taxon>Enoplea</taxon>
        <taxon>Dorylaimia</taxon>
        <taxon>Mermithida</taxon>
        <taxon>Mermithoidea</taxon>
        <taxon>Mermithidae</taxon>
        <taxon>Romanomermis</taxon>
    </lineage>
</organism>
<evidence type="ECO:0000313" key="5">
    <source>
        <dbReference type="Proteomes" id="UP000887565"/>
    </source>
</evidence>
<evidence type="ECO:0000259" key="4">
    <source>
        <dbReference type="Pfam" id="PF08075"/>
    </source>
</evidence>
<feature type="coiled-coil region" evidence="1">
    <location>
        <begin position="126"/>
        <end position="197"/>
    </location>
</feature>
<evidence type="ECO:0000313" key="6">
    <source>
        <dbReference type="WBParaSite" id="nRc.2.0.1.t46717-RA"/>
    </source>
</evidence>
<feature type="transmembrane region" description="Helical" evidence="3">
    <location>
        <begin position="62"/>
        <end position="84"/>
    </location>
</feature>
<feature type="region of interest" description="Disordered" evidence="2">
    <location>
        <begin position="215"/>
        <end position="243"/>
    </location>
</feature>
<dbReference type="WBParaSite" id="nRc.2.0.1.t46717-RA">
    <property type="protein sequence ID" value="nRc.2.0.1.t46717-RA"/>
    <property type="gene ID" value="nRc.2.0.1.g46717"/>
</dbReference>
<evidence type="ECO:0000256" key="2">
    <source>
        <dbReference type="SAM" id="MobiDB-lite"/>
    </source>
</evidence>
<reference evidence="6" key="1">
    <citation type="submission" date="2022-11" db="UniProtKB">
        <authorList>
            <consortium name="WormBaseParasite"/>
        </authorList>
    </citation>
    <scope>IDENTIFICATION</scope>
</reference>
<sequence length="353" mass="40705">MSIPDTGIPVIHKAIRVQYLLVGMSTDSRLSTGLRFSQYDCLLLTCISAEGLREPLLPVLPAAFNALVVTLITSIPYIKVFLVIMTMGFKALTLLTTLTLERSQPPRFAVPGSFEFEFGNRWKEVYRIERIRREQLERELKDAREKLESEMDFAYQEYQAAQLREDLRRRQEELERLEASRRKSMELYRQREEEKARFKQQQHHQMLPPTAVPASFAVHQRPPPNFLNPPPPLSGQQPIDNRFGNALRNEGMARRSIEGRPAGNSPIMHDQRADDKLVNGVQKLMQLMQQATSNRANDRPPMGTVPSPHEMQQRQLQQQHNLLALNRFVRNNIQYPPLKGFVHHLFATLSPVP</sequence>
<dbReference type="InterPro" id="IPR012975">
    <property type="entry name" value="NOPS"/>
</dbReference>
<evidence type="ECO:0000256" key="3">
    <source>
        <dbReference type="SAM" id="Phobius"/>
    </source>
</evidence>
<keyword evidence="3" id="KW-1133">Transmembrane helix</keyword>
<dbReference type="Pfam" id="PF08075">
    <property type="entry name" value="NOPS"/>
    <property type="match status" value="1"/>
</dbReference>
<feature type="domain" description="NOPS" evidence="4">
    <location>
        <begin position="100"/>
        <end position="123"/>
    </location>
</feature>
<keyword evidence="1" id="KW-0175">Coiled coil</keyword>
<feature type="compositionally biased region" description="Pro residues" evidence="2">
    <location>
        <begin position="221"/>
        <end position="233"/>
    </location>
</feature>